<dbReference type="GO" id="GO:0033818">
    <property type="term" value="F:beta-ketoacyl-acyl-carrier-protein synthase III activity"/>
    <property type="evidence" value="ECO:0007669"/>
    <property type="project" value="UniProtKB-UniRule"/>
</dbReference>
<evidence type="ECO:0000256" key="9">
    <source>
        <dbReference type="HAMAP-Rule" id="MF_01815"/>
    </source>
</evidence>
<dbReference type="InterPro" id="IPR013751">
    <property type="entry name" value="ACP_syn_III_N"/>
</dbReference>
<dbReference type="Gene3D" id="3.40.47.10">
    <property type="match status" value="1"/>
</dbReference>
<dbReference type="PANTHER" id="PTHR34069:SF2">
    <property type="entry name" value="BETA-KETOACYL-[ACYL-CARRIER-PROTEIN] SYNTHASE III"/>
    <property type="match status" value="1"/>
</dbReference>
<evidence type="ECO:0000259" key="10">
    <source>
        <dbReference type="Pfam" id="PF08541"/>
    </source>
</evidence>
<dbReference type="GO" id="GO:0005737">
    <property type="term" value="C:cytoplasm"/>
    <property type="evidence" value="ECO:0007669"/>
    <property type="project" value="UniProtKB-SubCell"/>
</dbReference>
<dbReference type="InterPro" id="IPR016039">
    <property type="entry name" value="Thiolase-like"/>
</dbReference>
<dbReference type="RefSeq" id="WP_213411110.1">
    <property type="nucleotide sequence ID" value="NZ_BOVK01000015.1"/>
</dbReference>
<keyword evidence="4 9" id="KW-0808">Transferase</keyword>
<keyword evidence="9" id="KW-0511">Multifunctional enzyme</keyword>
<keyword evidence="5 9" id="KW-0276">Fatty acid metabolism</keyword>
<evidence type="ECO:0000256" key="5">
    <source>
        <dbReference type="ARBA" id="ARBA00022832"/>
    </source>
</evidence>
<gene>
    <name evidence="12" type="primary">fabHB</name>
    <name evidence="9" type="synonym">fabH</name>
    <name evidence="12" type="ORF">XYCOK13_13640</name>
</gene>
<evidence type="ECO:0000256" key="4">
    <source>
        <dbReference type="ARBA" id="ARBA00022679"/>
    </source>
</evidence>
<keyword evidence="13" id="KW-1185">Reference proteome</keyword>
<evidence type="ECO:0000256" key="1">
    <source>
        <dbReference type="ARBA" id="ARBA00008642"/>
    </source>
</evidence>
<dbReference type="HAMAP" id="MF_01815">
    <property type="entry name" value="FabH"/>
    <property type="match status" value="1"/>
</dbReference>
<keyword evidence="8 9" id="KW-0012">Acyltransferase</keyword>
<keyword evidence="6 9" id="KW-0443">Lipid metabolism</keyword>
<evidence type="ECO:0000256" key="8">
    <source>
        <dbReference type="ARBA" id="ARBA00023315"/>
    </source>
</evidence>
<comment type="pathway">
    <text evidence="9">Lipid metabolism; fatty acid biosynthesis.</text>
</comment>
<dbReference type="NCBIfam" id="TIGR00747">
    <property type="entry name" value="fabH"/>
    <property type="match status" value="1"/>
</dbReference>
<keyword evidence="7 9" id="KW-0275">Fatty acid biosynthesis</keyword>
<comment type="similarity">
    <text evidence="1 9">Belongs to the thiolase-like superfamily. FabH family.</text>
</comment>
<dbReference type="GO" id="GO:0044550">
    <property type="term" value="P:secondary metabolite biosynthetic process"/>
    <property type="evidence" value="ECO:0007669"/>
    <property type="project" value="TreeGrafter"/>
</dbReference>
<evidence type="ECO:0000256" key="3">
    <source>
        <dbReference type="ARBA" id="ARBA00022516"/>
    </source>
</evidence>
<evidence type="ECO:0000256" key="2">
    <source>
        <dbReference type="ARBA" id="ARBA00022490"/>
    </source>
</evidence>
<dbReference type="GO" id="GO:0006633">
    <property type="term" value="P:fatty acid biosynthetic process"/>
    <property type="evidence" value="ECO:0007669"/>
    <property type="project" value="UniProtKB-UniRule"/>
</dbReference>
<comment type="caution">
    <text evidence="9">Lacks conserved residue(s) required for the propagation of feature annotation.</text>
</comment>
<proteinExistence type="inferred from homology"/>
<comment type="catalytic activity">
    <reaction evidence="9">
        <text>malonyl-[ACP] + acetyl-CoA + H(+) = 3-oxobutanoyl-[ACP] + CO2 + CoA</text>
        <dbReference type="Rhea" id="RHEA:12080"/>
        <dbReference type="Rhea" id="RHEA-COMP:9623"/>
        <dbReference type="Rhea" id="RHEA-COMP:9625"/>
        <dbReference type="ChEBI" id="CHEBI:15378"/>
        <dbReference type="ChEBI" id="CHEBI:16526"/>
        <dbReference type="ChEBI" id="CHEBI:57287"/>
        <dbReference type="ChEBI" id="CHEBI:57288"/>
        <dbReference type="ChEBI" id="CHEBI:78449"/>
        <dbReference type="ChEBI" id="CHEBI:78450"/>
        <dbReference type="EC" id="2.3.1.180"/>
    </reaction>
</comment>
<dbReference type="Pfam" id="PF08541">
    <property type="entry name" value="ACP_syn_III_C"/>
    <property type="match status" value="1"/>
</dbReference>
<protein>
    <recommendedName>
        <fullName evidence="9">Beta-ketoacyl-[acyl-carrier-protein] synthase III</fullName>
        <shortName evidence="9">Beta-ketoacyl-ACP synthase III</shortName>
        <shortName evidence="9">KAS III</shortName>
        <ecNumber evidence="9">2.3.1.180</ecNumber>
    </recommendedName>
    <alternativeName>
        <fullName evidence="9">3-oxoacyl-[acyl-carrier-protein] synthase 3</fullName>
    </alternativeName>
    <alternativeName>
        <fullName evidence="9">3-oxoacyl-[acyl-carrier-protein] synthase III</fullName>
    </alternativeName>
</protein>
<dbReference type="SUPFAM" id="SSF53901">
    <property type="entry name" value="Thiolase-like"/>
    <property type="match status" value="1"/>
</dbReference>
<dbReference type="InterPro" id="IPR013747">
    <property type="entry name" value="ACP_syn_III_C"/>
</dbReference>
<dbReference type="PANTHER" id="PTHR34069">
    <property type="entry name" value="3-OXOACYL-[ACYL-CARRIER-PROTEIN] SYNTHASE 3"/>
    <property type="match status" value="1"/>
</dbReference>
<evidence type="ECO:0000259" key="11">
    <source>
        <dbReference type="Pfam" id="PF08545"/>
    </source>
</evidence>
<comment type="subcellular location">
    <subcellularLocation>
        <location evidence="9">Cytoplasm</location>
    </subcellularLocation>
</comment>
<feature type="domain" description="Beta-ketoacyl-[acyl-carrier-protein] synthase III N-terminal" evidence="11">
    <location>
        <begin position="112"/>
        <end position="185"/>
    </location>
</feature>
<accession>A0A8J4M1X9</accession>
<feature type="domain" description="Beta-ketoacyl-[acyl-carrier-protein] synthase III C-terminal" evidence="10">
    <location>
        <begin position="234"/>
        <end position="323"/>
    </location>
</feature>
<evidence type="ECO:0000256" key="7">
    <source>
        <dbReference type="ARBA" id="ARBA00023160"/>
    </source>
</evidence>
<comment type="caution">
    <text evidence="12">The sequence shown here is derived from an EMBL/GenBank/DDBJ whole genome shotgun (WGS) entry which is preliminary data.</text>
</comment>
<dbReference type="UniPathway" id="UPA00094"/>
<feature type="region of interest" description="ACP-binding" evidence="9">
    <location>
        <begin position="251"/>
        <end position="255"/>
    </location>
</feature>
<name>A0A8J4M1X9_9BACL</name>
<dbReference type="NCBIfam" id="NF006829">
    <property type="entry name" value="PRK09352.1"/>
    <property type="match status" value="1"/>
</dbReference>
<organism evidence="12 13">
    <name type="scientific">Xylanibacillus composti</name>
    <dbReference type="NCBI Taxonomy" id="1572762"/>
    <lineage>
        <taxon>Bacteria</taxon>
        <taxon>Bacillati</taxon>
        <taxon>Bacillota</taxon>
        <taxon>Bacilli</taxon>
        <taxon>Bacillales</taxon>
        <taxon>Paenibacillaceae</taxon>
        <taxon>Xylanibacillus</taxon>
    </lineage>
</organism>
<evidence type="ECO:0000313" key="12">
    <source>
        <dbReference type="EMBL" id="GIQ68540.1"/>
    </source>
</evidence>
<feature type="active site" evidence="9">
    <location>
        <position position="280"/>
    </location>
</feature>
<dbReference type="InterPro" id="IPR004655">
    <property type="entry name" value="FabH"/>
</dbReference>
<dbReference type="GO" id="GO:0004315">
    <property type="term" value="F:3-oxoacyl-[acyl-carrier-protein] synthase activity"/>
    <property type="evidence" value="ECO:0007669"/>
    <property type="project" value="InterPro"/>
</dbReference>
<comment type="subunit">
    <text evidence="9">Homodimer.</text>
</comment>
<comment type="function">
    <text evidence="9">Catalyzes the condensation reaction of fatty acid synthesis by the addition to an acyl acceptor of two carbons from malonyl-ACP. Catalyzes the first condensation reaction which initiates fatty acid synthesis and may therefore play a role in governing the total rate of fatty acid production. Possesses both acetoacetyl-ACP synthase and acetyl transacylase activities. Its substrate specificity determines the biosynthesis of branched-chain and/or straight-chain of fatty acids.</text>
</comment>
<comment type="domain">
    <text evidence="9">The last Arg residue of the ACP-binding site is essential for the weak association between ACP/AcpP and FabH.</text>
</comment>
<dbReference type="EC" id="2.3.1.180" evidence="9"/>
<dbReference type="AlphaFoldDB" id="A0A8J4M1X9"/>
<reference evidence="12" key="1">
    <citation type="submission" date="2021-04" db="EMBL/GenBank/DDBJ databases">
        <title>Draft genome sequence of Xylanibacillus composti strain K13.</title>
        <authorList>
            <person name="Uke A."/>
            <person name="Chhe C."/>
            <person name="Baramee S."/>
            <person name="Kosugi A."/>
        </authorList>
    </citation>
    <scope>NUCLEOTIDE SEQUENCE</scope>
    <source>
        <strain evidence="12">K13</strain>
    </source>
</reference>
<dbReference type="Pfam" id="PF08545">
    <property type="entry name" value="ACP_syn_III"/>
    <property type="match status" value="1"/>
</dbReference>
<sequence length="323" mass="34865">MLATHIQALAAYAPDRKLTNADLEQLVDTSDEWIVTRTGIRERRVAEEDRYTSDLCAAAVEKLLTQKPDILSGVELVIAATHTPDYPFPGVACLLQQRFSLHQAGALDLNATYALHLADGLLAAGRHRKILVVAGDTMSKITDYTDRTTCILFGDGAGAAVLESRDTGAGSRLSEVLAAHLGSDGSMGKACYRSGLKADWQGEALQSEGCFVQNGREVYKWALSHVPEGIAELCRKAGIALQDVDWFIPHSANLRMIQAICERSGMPMERTLTSVEYNGNTSAASIPLALARGIEDGRVQRGQVLLLYGFGGGMTEAGLLLRY</sequence>
<keyword evidence="2 9" id="KW-0963">Cytoplasm</keyword>
<evidence type="ECO:0000313" key="13">
    <source>
        <dbReference type="Proteomes" id="UP000677918"/>
    </source>
</evidence>
<feature type="active site" evidence="9">
    <location>
        <position position="250"/>
    </location>
</feature>
<dbReference type="EMBL" id="BOVK01000015">
    <property type="protein sequence ID" value="GIQ68540.1"/>
    <property type="molecule type" value="Genomic_DNA"/>
</dbReference>
<keyword evidence="3 9" id="KW-0444">Lipid biosynthesis</keyword>
<dbReference type="Proteomes" id="UP000677918">
    <property type="component" value="Unassembled WGS sequence"/>
</dbReference>
<dbReference type="CDD" id="cd00830">
    <property type="entry name" value="KAS_III"/>
    <property type="match status" value="1"/>
</dbReference>
<evidence type="ECO:0000256" key="6">
    <source>
        <dbReference type="ARBA" id="ARBA00023098"/>
    </source>
</evidence>